<reference evidence="4" key="3">
    <citation type="submission" date="2020-10" db="UniProtKB">
        <authorList>
            <consortium name="WormBaseParasite"/>
        </authorList>
    </citation>
    <scope>IDENTIFICATION</scope>
</reference>
<organism evidence="2">
    <name type="scientific">Echinococcus granulosus</name>
    <name type="common">Hydatid tapeworm</name>
    <dbReference type="NCBI Taxonomy" id="6210"/>
    <lineage>
        <taxon>Eukaryota</taxon>
        <taxon>Metazoa</taxon>
        <taxon>Spiralia</taxon>
        <taxon>Lophotrochozoa</taxon>
        <taxon>Platyhelminthes</taxon>
        <taxon>Cestoda</taxon>
        <taxon>Eucestoda</taxon>
        <taxon>Cyclophyllidea</taxon>
        <taxon>Taeniidae</taxon>
        <taxon>Echinococcus</taxon>
        <taxon>Echinococcus granulosus group</taxon>
    </lineage>
</organism>
<keyword evidence="1" id="KW-1133">Transmembrane helix</keyword>
<reference evidence="2 3" key="1">
    <citation type="journal article" date="2013" name="Nature">
        <title>The genomes of four tapeworm species reveal adaptations to parasitism.</title>
        <authorList>
            <person name="Tsai I.J."/>
            <person name="Zarowiecki M."/>
            <person name="Holroyd N."/>
            <person name="Garciarrubio A."/>
            <person name="Sanchez-Flores A."/>
            <person name="Brooks K.L."/>
            <person name="Tracey A."/>
            <person name="Bobes R.J."/>
            <person name="Fragoso G."/>
            <person name="Sciutto E."/>
            <person name="Aslett M."/>
            <person name="Beasley H."/>
            <person name="Bennett H.M."/>
            <person name="Cai J."/>
            <person name="Camicia F."/>
            <person name="Clark R."/>
            <person name="Cucher M."/>
            <person name="De Silva N."/>
            <person name="Day T.A."/>
            <person name="Deplazes P."/>
            <person name="Estrada K."/>
            <person name="Fernandez C."/>
            <person name="Holland P.W."/>
            <person name="Hou J."/>
            <person name="Hu S."/>
            <person name="Huckvale T."/>
            <person name="Hung S.S."/>
            <person name="Kamenetzky L."/>
            <person name="Keane J.A."/>
            <person name="Kiss F."/>
            <person name="Koziol U."/>
            <person name="Lambert O."/>
            <person name="Liu K."/>
            <person name="Luo X."/>
            <person name="Luo Y."/>
            <person name="Macchiaroli N."/>
            <person name="Nichol S."/>
            <person name="Paps J."/>
            <person name="Parkinson J."/>
            <person name="Pouchkina-Stantcheva N."/>
            <person name="Riddiford N."/>
            <person name="Rosenzvit M."/>
            <person name="Salinas G."/>
            <person name="Wasmuth J.D."/>
            <person name="Zamanian M."/>
            <person name="Zheng Y."/>
            <person name="Cai X."/>
            <person name="Soberon X."/>
            <person name="Olson P.D."/>
            <person name="Laclette J.P."/>
            <person name="Brehm K."/>
            <person name="Berriman M."/>
            <person name="Garciarrubio A."/>
            <person name="Bobes R.J."/>
            <person name="Fragoso G."/>
            <person name="Sanchez-Flores A."/>
            <person name="Estrada K."/>
            <person name="Cevallos M.A."/>
            <person name="Morett E."/>
            <person name="Gonzalez V."/>
            <person name="Portillo T."/>
            <person name="Ochoa-Leyva A."/>
            <person name="Jose M.V."/>
            <person name="Sciutto E."/>
            <person name="Landa A."/>
            <person name="Jimenez L."/>
            <person name="Valdes V."/>
            <person name="Carrero J.C."/>
            <person name="Larralde C."/>
            <person name="Morales-Montor J."/>
            <person name="Limon-Lason J."/>
            <person name="Soberon X."/>
            <person name="Laclette J.P."/>
        </authorList>
    </citation>
    <scope>NUCLEOTIDE SEQUENCE [LARGE SCALE GENOMIC DNA]</scope>
</reference>
<dbReference type="WBParaSite" id="EgrG_000695000">
    <property type="protein sequence ID" value="EgrG_000695000"/>
    <property type="gene ID" value="EgrG_000695000"/>
</dbReference>
<dbReference type="AlphaFoldDB" id="A0A068WWU6"/>
<evidence type="ECO:0000313" key="4">
    <source>
        <dbReference type="WBParaSite" id="EgrG_000695000"/>
    </source>
</evidence>
<evidence type="ECO:0000313" key="3">
    <source>
        <dbReference type="Proteomes" id="UP000492820"/>
    </source>
</evidence>
<evidence type="ECO:0000256" key="1">
    <source>
        <dbReference type="SAM" id="Phobius"/>
    </source>
</evidence>
<accession>A0A068WWU6</accession>
<keyword evidence="1" id="KW-0812">Transmembrane</keyword>
<feature type="transmembrane region" description="Helical" evidence="1">
    <location>
        <begin position="7"/>
        <end position="28"/>
    </location>
</feature>
<proteinExistence type="predicted"/>
<dbReference type="EMBL" id="LK028588">
    <property type="protein sequence ID" value="CDS22944.1"/>
    <property type="molecule type" value="Genomic_DNA"/>
</dbReference>
<reference evidence="2" key="2">
    <citation type="submission" date="2014-06" db="EMBL/GenBank/DDBJ databases">
        <authorList>
            <person name="Aslett M."/>
        </authorList>
    </citation>
    <scope>NUCLEOTIDE SEQUENCE</scope>
</reference>
<dbReference type="Proteomes" id="UP000492820">
    <property type="component" value="Unassembled WGS sequence"/>
</dbReference>
<gene>
    <name evidence="2" type="ORF">EgrG_000695000</name>
</gene>
<evidence type="ECO:0000313" key="2">
    <source>
        <dbReference type="EMBL" id="CDS22944.1"/>
    </source>
</evidence>
<protein>
    <submittedName>
        <fullName evidence="2 4">Expressed protein</fullName>
    </submittedName>
</protein>
<name>A0A068WWU6_ECHGR</name>
<keyword evidence="1" id="KW-0472">Membrane</keyword>
<sequence>MFSAKDFFLRAIPLAGSIILTGYCVALSREYVRRQKERVSYVESVDEAQLYSFMSKKGKRFDVNNWENKRVYREWEDPSKKG</sequence>